<evidence type="ECO:0000256" key="2">
    <source>
        <dbReference type="ARBA" id="ARBA00022490"/>
    </source>
</evidence>
<dbReference type="GO" id="GO:0000049">
    <property type="term" value="F:tRNA binding"/>
    <property type="evidence" value="ECO:0007669"/>
    <property type="project" value="UniProtKB-UniRule"/>
</dbReference>
<evidence type="ECO:0000256" key="9">
    <source>
        <dbReference type="ARBA" id="ARBA00050570"/>
    </source>
</evidence>
<dbReference type="CDD" id="cd11716">
    <property type="entry name" value="THUMP_ThiI"/>
    <property type="match status" value="1"/>
</dbReference>
<protein>
    <recommendedName>
        <fullName evidence="14 18">Probable tRNA sulfurtransferase</fullName>
        <ecNumber evidence="13 18">2.8.1.4</ecNumber>
    </recommendedName>
    <alternativeName>
        <fullName evidence="15 18">Sulfur carrier protein ThiS sulfurtransferase</fullName>
    </alternativeName>
    <alternativeName>
        <fullName evidence="16 18">Thiamine biosynthesis protein ThiI</fullName>
    </alternativeName>
    <alternativeName>
        <fullName evidence="17 18">tRNA 4-thiouridine synthase</fullName>
    </alternativeName>
</protein>
<dbReference type="InterPro" id="IPR050102">
    <property type="entry name" value="tRNA_sulfurtransferase_ThiI"/>
</dbReference>
<evidence type="ECO:0000313" key="20">
    <source>
        <dbReference type="EMBL" id="PNV68119.1"/>
    </source>
</evidence>
<dbReference type="EC" id="2.8.1.4" evidence="13 18"/>
<dbReference type="GO" id="GO:0052837">
    <property type="term" value="P:thiazole biosynthetic process"/>
    <property type="evidence" value="ECO:0007669"/>
    <property type="project" value="TreeGrafter"/>
</dbReference>
<evidence type="ECO:0000256" key="18">
    <source>
        <dbReference type="HAMAP-Rule" id="MF_00021"/>
    </source>
</evidence>
<evidence type="ECO:0000256" key="7">
    <source>
        <dbReference type="ARBA" id="ARBA00022884"/>
    </source>
</evidence>
<keyword evidence="4 18" id="KW-0808">Transferase</keyword>
<dbReference type="SUPFAM" id="SSF52402">
    <property type="entry name" value="Adenine nucleotide alpha hydrolases-like"/>
    <property type="match status" value="1"/>
</dbReference>
<evidence type="ECO:0000313" key="21">
    <source>
        <dbReference type="Proteomes" id="UP000236197"/>
    </source>
</evidence>
<dbReference type="InterPro" id="IPR020536">
    <property type="entry name" value="ThiI_AANH"/>
</dbReference>
<dbReference type="SUPFAM" id="SSF143437">
    <property type="entry name" value="THUMP domain-like"/>
    <property type="match status" value="1"/>
</dbReference>
<organism evidence="20 21">
    <name type="scientific">Enteroscipio rubneri</name>
    <dbReference type="NCBI Taxonomy" id="2070686"/>
    <lineage>
        <taxon>Bacteria</taxon>
        <taxon>Bacillati</taxon>
        <taxon>Actinomycetota</taxon>
        <taxon>Coriobacteriia</taxon>
        <taxon>Eggerthellales</taxon>
        <taxon>Eggerthellaceae</taxon>
        <taxon>Enteroscipio</taxon>
    </lineage>
</organism>
<dbReference type="Proteomes" id="UP000236197">
    <property type="component" value="Unassembled WGS sequence"/>
</dbReference>
<evidence type="ECO:0000256" key="6">
    <source>
        <dbReference type="ARBA" id="ARBA00022840"/>
    </source>
</evidence>
<evidence type="ECO:0000256" key="8">
    <source>
        <dbReference type="ARBA" id="ARBA00022977"/>
    </source>
</evidence>
<evidence type="ECO:0000256" key="12">
    <source>
        <dbReference type="ARBA" id="ARBA00061472"/>
    </source>
</evidence>
<comment type="catalytic activity">
    <reaction evidence="10 18">
        <text>[ThiS sulfur-carrier protein]-C-terminal Gly-Gly-AMP + S-sulfanyl-L-cysteinyl-[cysteine desulfurase] + AH2 = [ThiS sulfur-carrier protein]-C-terminal-Gly-aminoethanethioate + L-cysteinyl-[cysteine desulfurase] + A + AMP + 2 H(+)</text>
        <dbReference type="Rhea" id="RHEA:43340"/>
        <dbReference type="Rhea" id="RHEA-COMP:12157"/>
        <dbReference type="Rhea" id="RHEA-COMP:12158"/>
        <dbReference type="Rhea" id="RHEA-COMP:12910"/>
        <dbReference type="Rhea" id="RHEA-COMP:19908"/>
        <dbReference type="ChEBI" id="CHEBI:13193"/>
        <dbReference type="ChEBI" id="CHEBI:15378"/>
        <dbReference type="ChEBI" id="CHEBI:17499"/>
        <dbReference type="ChEBI" id="CHEBI:29950"/>
        <dbReference type="ChEBI" id="CHEBI:61963"/>
        <dbReference type="ChEBI" id="CHEBI:90618"/>
        <dbReference type="ChEBI" id="CHEBI:232372"/>
        <dbReference type="ChEBI" id="CHEBI:456215"/>
    </reaction>
</comment>
<comment type="catalytic activity">
    <reaction evidence="9 18">
        <text>[ThiI sulfur-carrier protein]-S-sulfanyl-L-cysteine + a uridine in tRNA + 2 reduced [2Fe-2S]-[ferredoxin] + ATP + H(+) = [ThiI sulfur-carrier protein]-L-cysteine + a 4-thiouridine in tRNA + 2 oxidized [2Fe-2S]-[ferredoxin] + AMP + diphosphate</text>
        <dbReference type="Rhea" id="RHEA:24176"/>
        <dbReference type="Rhea" id="RHEA-COMP:10000"/>
        <dbReference type="Rhea" id="RHEA-COMP:10001"/>
        <dbReference type="Rhea" id="RHEA-COMP:13337"/>
        <dbReference type="Rhea" id="RHEA-COMP:13338"/>
        <dbReference type="Rhea" id="RHEA-COMP:13339"/>
        <dbReference type="Rhea" id="RHEA-COMP:13340"/>
        <dbReference type="ChEBI" id="CHEBI:15378"/>
        <dbReference type="ChEBI" id="CHEBI:29950"/>
        <dbReference type="ChEBI" id="CHEBI:30616"/>
        <dbReference type="ChEBI" id="CHEBI:33019"/>
        <dbReference type="ChEBI" id="CHEBI:33737"/>
        <dbReference type="ChEBI" id="CHEBI:33738"/>
        <dbReference type="ChEBI" id="CHEBI:61963"/>
        <dbReference type="ChEBI" id="CHEBI:65315"/>
        <dbReference type="ChEBI" id="CHEBI:136798"/>
        <dbReference type="ChEBI" id="CHEBI:456215"/>
        <dbReference type="EC" id="2.8.1.4"/>
    </reaction>
</comment>
<keyword evidence="5 18" id="KW-0547">Nucleotide-binding</keyword>
<comment type="function">
    <text evidence="11 18">Catalyzes the ATP-dependent transfer of a sulfur to tRNA to produce 4-thiouridine in position 8 of tRNAs, which functions as a near-UV photosensor. Also catalyzes the transfer of sulfur to the sulfur carrier protein ThiS, forming ThiS-thiocarboxylate. This is a step in the synthesis of thiazole, in the thiamine biosynthesis pathway. The sulfur is donated as persulfide by IscS.</text>
</comment>
<dbReference type="GO" id="GO:0005524">
    <property type="term" value="F:ATP binding"/>
    <property type="evidence" value="ECO:0007669"/>
    <property type="project" value="UniProtKB-UniRule"/>
</dbReference>
<dbReference type="Pfam" id="PF22025">
    <property type="entry name" value="ThiI_fer"/>
    <property type="match status" value="1"/>
</dbReference>
<keyword evidence="8 18" id="KW-0784">Thiamine biosynthesis</keyword>
<dbReference type="InterPro" id="IPR049962">
    <property type="entry name" value="THUMP_ThiI"/>
</dbReference>
<feature type="binding site" evidence="18">
    <location>
        <begin position="213"/>
        <end position="214"/>
    </location>
    <ligand>
        <name>ATP</name>
        <dbReference type="ChEBI" id="CHEBI:30616"/>
    </ligand>
</feature>
<feature type="binding site" evidence="18">
    <location>
        <position position="292"/>
    </location>
    <ligand>
        <name>ATP</name>
        <dbReference type="ChEBI" id="CHEBI:30616"/>
    </ligand>
</feature>
<dbReference type="InterPro" id="IPR054173">
    <property type="entry name" value="ThiI_fer"/>
</dbReference>
<keyword evidence="3 18" id="KW-0820">tRNA-binding</keyword>
<proteinExistence type="inferred from homology"/>
<dbReference type="SMART" id="SM00981">
    <property type="entry name" value="THUMP"/>
    <property type="match status" value="1"/>
</dbReference>
<comment type="caution">
    <text evidence="20">The sequence shown here is derived from an EMBL/GenBank/DDBJ whole genome shotgun (WGS) entry which is preliminary data.</text>
</comment>
<feature type="binding site" evidence="18">
    <location>
        <position position="270"/>
    </location>
    <ligand>
        <name>ATP</name>
        <dbReference type="ChEBI" id="CHEBI:30616"/>
    </ligand>
</feature>
<dbReference type="FunFam" id="3.40.50.620:FF:000053">
    <property type="entry name" value="Probable tRNA sulfurtransferase"/>
    <property type="match status" value="1"/>
</dbReference>
<name>A0A2K2UCY7_9ACTN</name>
<evidence type="ECO:0000256" key="10">
    <source>
        <dbReference type="ARBA" id="ARBA00052330"/>
    </source>
</evidence>
<evidence type="ECO:0000256" key="15">
    <source>
        <dbReference type="ARBA" id="ARBA00075337"/>
    </source>
</evidence>
<dbReference type="InterPro" id="IPR049961">
    <property type="entry name" value="ThiI_N"/>
</dbReference>
<keyword evidence="7 18" id="KW-0694">RNA-binding</keyword>
<dbReference type="InterPro" id="IPR004114">
    <property type="entry name" value="THUMP_dom"/>
</dbReference>
<gene>
    <name evidence="18" type="primary">thiI</name>
    <name evidence="20" type="ORF">C2L71_04635</name>
</gene>
<comment type="subcellular location">
    <subcellularLocation>
        <location evidence="1 18">Cytoplasm</location>
    </subcellularLocation>
</comment>
<dbReference type="PROSITE" id="PS51165">
    <property type="entry name" value="THUMP"/>
    <property type="match status" value="1"/>
</dbReference>
<dbReference type="GO" id="GO:0005829">
    <property type="term" value="C:cytosol"/>
    <property type="evidence" value="ECO:0007669"/>
    <property type="project" value="TreeGrafter"/>
</dbReference>
<dbReference type="AlphaFoldDB" id="A0A2K2UCY7"/>
<dbReference type="Gene3D" id="3.40.50.620">
    <property type="entry name" value="HUPs"/>
    <property type="match status" value="1"/>
</dbReference>
<evidence type="ECO:0000256" key="16">
    <source>
        <dbReference type="ARBA" id="ARBA00077849"/>
    </source>
</evidence>
<feature type="domain" description="THUMP" evidence="19">
    <location>
        <begin position="66"/>
        <end position="170"/>
    </location>
</feature>
<dbReference type="EMBL" id="PPEK01000003">
    <property type="protein sequence ID" value="PNV68119.1"/>
    <property type="molecule type" value="Genomic_DNA"/>
</dbReference>
<dbReference type="Gene3D" id="3.30.2130.30">
    <property type="match status" value="1"/>
</dbReference>
<feature type="binding site" evidence="18">
    <location>
        <begin position="188"/>
        <end position="189"/>
    </location>
    <ligand>
        <name>ATP</name>
        <dbReference type="ChEBI" id="CHEBI:30616"/>
    </ligand>
</feature>
<dbReference type="Pfam" id="PF02568">
    <property type="entry name" value="ThiI"/>
    <property type="match status" value="1"/>
</dbReference>
<feature type="binding site" evidence="18">
    <location>
        <position position="301"/>
    </location>
    <ligand>
        <name>ATP</name>
        <dbReference type="ChEBI" id="CHEBI:30616"/>
    </ligand>
</feature>
<dbReference type="NCBIfam" id="TIGR00342">
    <property type="entry name" value="tRNA uracil 4-sulfurtransferase ThiI"/>
    <property type="match status" value="1"/>
</dbReference>
<dbReference type="GO" id="GO:0009228">
    <property type="term" value="P:thiamine biosynthetic process"/>
    <property type="evidence" value="ECO:0007669"/>
    <property type="project" value="UniProtKB-KW"/>
</dbReference>
<dbReference type="PANTHER" id="PTHR43209">
    <property type="entry name" value="TRNA SULFURTRANSFERASE"/>
    <property type="match status" value="1"/>
</dbReference>
<evidence type="ECO:0000256" key="14">
    <source>
        <dbReference type="ARBA" id="ARBA00071867"/>
    </source>
</evidence>
<keyword evidence="2 18" id="KW-0963">Cytoplasm</keyword>
<dbReference type="PANTHER" id="PTHR43209:SF1">
    <property type="entry name" value="TRNA SULFURTRANSFERASE"/>
    <property type="match status" value="1"/>
</dbReference>
<evidence type="ECO:0000256" key="3">
    <source>
        <dbReference type="ARBA" id="ARBA00022555"/>
    </source>
</evidence>
<dbReference type="GO" id="GO:0004810">
    <property type="term" value="F:CCA tRNA nucleotidyltransferase activity"/>
    <property type="evidence" value="ECO:0007669"/>
    <property type="project" value="InterPro"/>
</dbReference>
<evidence type="ECO:0000259" key="19">
    <source>
        <dbReference type="PROSITE" id="PS51165"/>
    </source>
</evidence>
<evidence type="ECO:0000256" key="17">
    <source>
        <dbReference type="ARBA" id="ARBA00080570"/>
    </source>
</evidence>
<dbReference type="OrthoDB" id="9773948at2"/>
<accession>A0A2K2UCY7</accession>
<dbReference type="RefSeq" id="WP_103264597.1">
    <property type="nucleotide sequence ID" value="NZ_CABMLE010000003.1"/>
</dbReference>
<dbReference type="InterPro" id="IPR014729">
    <property type="entry name" value="Rossmann-like_a/b/a_fold"/>
</dbReference>
<dbReference type="GO" id="GO:0009229">
    <property type="term" value="P:thiamine diphosphate biosynthetic process"/>
    <property type="evidence" value="ECO:0007669"/>
    <property type="project" value="UniProtKB-UniRule"/>
</dbReference>
<evidence type="ECO:0000256" key="5">
    <source>
        <dbReference type="ARBA" id="ARBA00022741"/>
    </source>
</evidence>
<dbReference type="HAMAP" id="MF_00021">
    <property type="entry name" value="ThiI"/>
    <property type="match status" value="1"/>
</dbReference>
<keyword evidence="6 18" id="KW-0067">ATP-binding</keyword>
<evidence type="ECO:0000256" key="13">
    <source>
        <dbReference type="ARBA" id="ARBA00066827"/>
    </source>
</evidence>
<keyword evidence="21" id="KW-1185">Reference proteome</keyword>
<comment type="pathway">
    <text evidence="18">Cofactor biosynthesis; thiamine diphosphate biosynthesis.</text>
</comment>
<dbReference type="GO" id="GO:0002937">
    <property type="term" value="P:tRNA 4-thiouridine biosynthesis"/>
    <property type="evidence" value="ECO:0007669"/>
    <property type="project" value="TreeGrafter"/>
</dbReference>
<dbReference type="GO" id="GO:0140741">
    <property type="term" value="F:tRNA-uracil-4 sulfurtransferase activity"/>
    <property type="evidence" value="ECO:0007669"/>
    <property type="project" value="UniProtKB-EC"/>
</dbReference>
<dbReference type="CDD" id="cd01712">
    <property type="entry name" value="PPase_ThiI"/>
    <property type="match status" value="1"/>
</dbReference>
<evidence type="ECO:0000256" key="1">
    <source>
        <dbReference type="ARBA" id="ARBA00004496"/>
    </source>
</evidence>
<evidence type="ECO:0000256" key="11">
    <source>
        <dbReference type="ARBA" id="ARBA00058382"/>
    </source>
</evidence>
<reference evidence="21" key="1">
    <citation type="submission" date="2018-01" db="EMBL/GenBank/DDBJ databases">
        <title>Rubneribacter badeniensis gen. nov., sp. nov., and Colonibacter rubneri, gen. nov., sp. nov., WGS of new members of the Eggerthellaceae.</title>
        <authorList>
            <person name="Danylec N."/>
            <person name="Stoll D.A."/>
            <person name="Doetsch A."/>
            <person name="Kulling S.E."/>
            <person name="Huch M."/>
        </authorList>
    </citation>
    <scope>NUCLEOTIDE SEQUENCE [LARGE SCALE GENOMIC DNA]</scope>
    <source>
        <strain evidence="21">ResAG-96</strain>
    </source>
</reference>
<evidence type="ECO:0000256" key="4">
    <source>
        <dbReference type="ARBA" id="ARBA00022679"/>
    </source>
</evidence>
<dbReference type="UniPathway" id="UPA00060"/>
<comment type="similarity">
    <text evidence="12 18">Belongs to the ThiI family.</text>
</comment>
<dbReference type="InterPro" id="IPR003720">
    <property type="entry name" value="tRNA_STrfase"/>
</dbReference>
<dbReference type="Pfam" id="PF02926">
    <property type="entry name" value="THUMP"/>
    <property type="match status" value="1"/>
</dbReference>
<sequence length="403" mass="43980">MTDFQRIILVHYHEIGLKGHNRASFEMRLLKNLEALLAPFPVVTIHRIAGRLLVFLREGTDWETAKLVSDAIGGIPGVARVSCGFKCARELDVMAEAALVALAEAGTFATFKVAARRNHTDFATGSMDMNQIIGAALCEAYPNKQVRMKNPDVTVGVEVVQNASYVYARSLPGIGGLPVGSSGKVVCLLSSGIDSPVATWKLARRGAVCVGVHFSGRPQTSDESEYLVDDIARVLERTGCIARVYTVPFGDYQREISLAVPPELRVIMYRRLMFKVAETIAHHERAGALVTGESLGQVASQTLDNIRCTDAAVELPVFRPLIGTDKLEIIAEAERLGSFEISSQDAPDCCTLFMPRAPETHAKLPVVLKAESSLPIERWVDEIVDAAEVRDYACPAYRGKKRA</sequence>